<dbReference type="InterPro" id="IPR052892">
    <property type="entry name" value="NA-targeting_endonuclease"/>
</dbReference>
<dbReference type="EMBL" id="FN543104">
    <property type="protein sequence ID" value="CBA28085.1"/>
    <property type="molecule type" value="Genomic_DNA"/>
</dbReference>
<dbReference type="SMART" id="SM00507">
    <property type="entry name" value="HNHc"/>
    <property type="match status" value="1"/>
</dbReference>
<accession>C9Y8V1</accession>
<evidence type="ECO:0000259" key="1">
    <source>
        <dbReference type="SMART" id="SM00507"/>
    </source>
</evidence>
<dbReference type="AlphaFoldDB" id="C9Y8V1"/>
<reference evidence="2" key="1">
    <citation type="journal article" date="2010" name="Nature">
        <title>The dynamic genome of Hydra.</title>
        <authorList>
            <person name="Chapman J.A."/>
            <person name="Kirkness E.F."/>
            <person name="Simakov O."/>
            <person name="Hampson S.E."/>
            <person name="Mitros T."/>
            <person name="Weinmaier T."/>
            <person name="Rattei T."/>
            <person name="Balasubramanian P.G."/>
            <person name="Borman J."/>
            <person name="Busam D."/>
            <person name="Disbennett K."/>
            <person name="Pfannkoch C."/>
            <person name="Sumin N."/>
            <person name="Sutton G."/>
            <person name="Viswanathan L."/>
            <person name="Walenz B."/>
            <person name="Goodstein D.M."/>
            <person name="Hellsten U."/>
            <person name="Kawashima T."/>
            <person name="Prochnik S.E."/>
            <person name="Putnam N.H."/>
            <person name="Shu S."/>
            <person name="Blumberg B."/>
            <person name="Dana C.E."/>
            <person name="Gee L."/>
            <person name="Kibler D.F."/>
            <person name="Law L."/>
            <person name="Lindgens D."/>
            <person name="Martinez D.E."/>
            <person name="Peng J."/>
            <person name="Wigge P.A."/>
            <person name="Bertulat B."/>
            <person name="Guder C."/>
            <person name="Nakamura Y."/>
            <person name="Ozbek S."/>
            <person name="Watanabe H."/>
            <person name="Khalturin K."/>
            <person name="Hemmrich G."/>
            <person name="Franke A."/>
            <person name="Augustin R."/>
            <person name="Fraune S."/>
            <person name="Hayakawa E."/>
            <person name="Hayakawa S."/>
            <person name="Hirose M."/>
            <person name="Hwang J."/>
            <person name="Ikeo K."/>
            <person name="Nishimiya-Fujisawa C."/>
            <person name="Ogura A."/>
            <person name="Takahashi T."/>
            <person name="Steinmetz P.R."/>
            <person name="Zhang X."/>
            <person name="Aufschnaiter R."/>
            <person name="Eder M.K."/>
            <person name="Gorny A.K."/>
            <person name="Salvenmoser W."/>
            <person name="Heimberg A.M."/>
            <person name="Wheeler B.M."/>
            <person name="Peterson K.J."/>
            <person name="Boettger A."/>
            <person name="Tischler P."/>
            <person name="Wolf A."/>
            <person name="Gojobori T."/>
            <person name="Remington K.A."/>
            <person name="Strausberg R.L."/>
            <person name="Venter J."/>
            <person name="Technau U."/>
            <person name="Hobmayer B."/>
            <person name="Bosch T.C."/>
            <person name="Holstein T.W."/>
            <person name="Fujisawa T."/>
            <person name="Bode H.R."/>
            <person name="David C.N."/>
            <person name="Rokhsar D.S."/>
            <person name="Steele R.E."/>
        </authorList>
    </citation>
    <scope>NUCLEOTIDE SEQUENCE</scope>
</reference>
<evidence type="ECO:0000313" key="2">
    <source>
        <dbReference type="EMBL" id="CBA28085.1"/>
    </source>
</evidence>
<gene>
    <name evidence="2" type="ORF">Csp_A05520</name>
</gene>
<dbReference type="Gene3D" id="1.10.30.50">
    <property type="match status" value="1"/>
</dbReference>
<dbReference type="CDD" id="cd00085">
    <property type="entry name" value="HNHc"/>
    <property type="match status" value="1"/>
</dbReference>
<feature type="domain" description="HNH nuclease" evidence="1">
    <location>
        <begin position="83"/>
        <end position="135"/>
    </location>
</feature>
<dbReference type="InterPro" id="IPR003615">
    <property type="entry name" value="HNH_nuc"/>
</dbReference>
<dbReference type="Pfam" id="PF14279">
    <property type="entry name" value="HNH_5"/>
    <property type="match status" value="1"/>
</dbReference>
<proteinExistence type="predicted"/>
<dbReference type="PANTHER" id="PTHR33877:SF2">
    <property type="entry name" value="OS07G0170200 PROTEIN"/>
    <property type="match status" value="1"/>
</dbReference>
<protein>
    <recommendedName>
        <fullName evidence="1">HNH nuclease domain-containing protein</fullName>
    </recommendedName>
</protein>
<name>C9Y8V1_CURXX</name>
<organism evidence="2">
    <name type="scientific">Curvibacter symbiont subsp. Hydra magnipapillata</name>
    <dbReference type="NCBI Taxonomy" id="667019"/>
    <lineage>
        <taxon>Bacteria</taxon>
        <taxon>Pseudomonadati</taxon>
        <taxon>Pseudomonadota</taxon>
        <taxon>Betaproteobacteria</taxon>
        <taxon>Burkholderiales</taxon>
        <taxon>Comamonadaceae</taxon>
        <taxon>Curvibacter</taxon>
    </lineage>
</organism>
<sequence length="166" mass="18297">MSSINQLFLAIDSAGFPARWLDWQEAVTCDVLGKVAYGFGDHEFTFVGGTNRDSGLDSKVTLKSILVLHGVSKVAMRRTTIPLTNCSLFRRDRNMCAYCGAVHLRGLTRDHIVPLSKGGGNHWLNVCACCAVCNLRKGSQSLSELGWQLLYLPYAPNHQEGLLLEN</sequence>
<dbReference type="InterPro" id="IPR029471">
    <property type="entry name" value="HNH_5"/>
</dbReference>
<dbReference type="PANTHER" id="PTHR33877">
    <property type="entry name" value="SLL1193 PROTEIN"/>
    <property type="match status" value="1"/>
</dbReference>